<dbReference type="EMBL" id="PITI01002234">
    <property type="protein sequence ID" value="TBT98779.1"/>
    <property type="molecule type" value="Genomic_DNA"/>
</dbReference>
<gene>
    <name evidence="1" type="ORF">CWI36_2234p0010</name>
</gene>
<accession>A0A4Q9KX95</accession>
<keyword evidence="2" id="KW-1185">Reference proteome</keyword>
<reference evidence="1 2" key="1">
    <citation type="submission" date="2017-12" db="EMBL/GenBank/DDBJ databases">
        <authorList>
            <person name="Pombert J.-F."/>
            <person name="Haag K.L."/>
            <person name="Ebert D."/>
        </authorList>
    </citation>
    <scope>NUCLEOTIDE SEQUENCE [LARGE SCALE GENOMIC DNA]</scope>
    <source>
        <strain evidence="1">BE-OM-2</strain>
    </source>
</reference>
<evidence type="ECO:0000313" key="2">
    <source>
        <dbReference type="Proteomes" id="UP000291404"/>
    </source>
</evidence>
<sequence>MNEKIKNYGNLKTTQSRPCQRTMDSISIDYLNIFIIRESFNYEMNFTDDTIIRVTPEALNYMQQDHSNGKKELLGFLVSSYKITGIKIFNGDKYYTECFSTDFACKFILNNPVLYKMQTSFCSVFGDIESIKINTLKSLEIERLDLKQKMLILSVNF</sequence>
<dbReference type="Proteomes" id="UP000291404">
    <property type="component" value="Unassembled WGS sequence"/>
</dbReference>
<dbReference type="AlphaFoldDB" id="A0A4Q9KX95"/>
<comment type="caution">
    <text evidence="1">The sequence shown here is derived from an EMBL/GenBank/DDBJ whole genome shotgun (WGS) entry which is preliminary data.</text>
</comment>
<organism evidence="1 2">
    <name type="scientific">Hamiltosporidium magnivora</name>
    <dbReference type="NCBI Taxonomy" id="148818"/>
    <lineage>
        <taxon>Eukaryota</taxon>
        <taxon>Fungi</taxon>
        <taxon>Fungi incertae sedis</taxon>
        <taxon>Microsporidia</taxon>
        <taxon>Dubosqiidae</taxon>
        <taxon>Hamiltosporidium</taxon>
    </lineage>
</organism>
<name>A0A4Q9KX95_9MICR</name>
<dbReference type="VEuPathDB" id="MicrosporidiaDB:CWI36_2234p0010"/>
<proteinExistence type="predicted"/>
<protein>
    <submittedName>
        <fullName evidence="1">Uncharacterized protein</fullName>
    </submittedName>
</protein>
<evidence type="ECO:0000313" key="1">
    <source>
        <dbReference type="EMBL" id="TBT98779.1"/>
    </source>
</evidence>